<sequence>MHMGLFMSILRTSAFGLSLIAILGLSACGGGSGSVGSAGSGNIFGGGANAQQQGGGLGHTPEVEEPRETIWDLFKNVDDPNTTVEVNRYIWNASLDVLSFMPVQAADPFSGIIVFGLGRPPGGGAAYKATVYVRDPALDARSLSVALYTSGGRPASAEAVRKVEDAILTRARQLRIRDGKL</sequence>
<evidence type="ECO:0000313" key="2">
    <source>
        <dbReference type="Proteomes" id="UP000244911"/>
    </source>
</evidence>
<reference evidence="1 2" key="1">
    <citation type="submission" date="2018-03" db="EMBL/GenBank/DDBJ databases">
        <authorList>
            <person name="Keele B.F."/>
        </authorList>
    </citation>
    <scope>NUCLEOTIDE SEQUENCE [LARGE SCALE GENOMIC DNA]</scope>
    <source>
        <strain evidence="1 2">CECT 8811</strain>
    </source>
</reference>
<protein>
    <recommendedName>
        <fullName evidence="3">DUF3576 domain-containing protein</fullName>
    </recommendedName>
</protein>
<dbReference type="EMBL" id="OMOI01000002">
    <property type="protein sequence ID" value="SPF78918.1"/>
    <property type="molecule type" value="Genomic_DNA"/>
</dbReference>
<dbReference type="AlphaFoldDB" id="A0A2R8AS75"/>
<name>A0A2R8AS75_9RHOB</name>
<dbReference type="Proteomes" id="UP000244911">
    <property type="component" value="Unassembled WGS sequence"/>
</dbReference>
<accession>A0A2R8AS75</accession>
<evidence type="ECO:0008006" key="3">
    <source>
        <dbReference type="Google" id="ProtNLM"/>
    </source>
</evidence>
<dbReference type="InterPro" id="IPR021959">
    <property type="entry name" value="DUF3576"/>
</dbReference>
<keyword evidence="2" id="KW-1185">Reference proteome</keyword>
<dbReference type="Pfam" id="PF12100">
    <property type="entry name" value="DUF3576"/>
    <property type="match status" value="1"/>
</dbReference>
<evidence type="ECO:0000313" key="1">
    <source>
        <dbReference type="EMBL" id="SPF78918.1"/>
    </source>
</evidence>
<organism evidence="1 2">
    <name type="scientific">Aliiroseovarius pelagivivens</name>
    <dbReference type="NCBI Taxonomy" id="1639690"/>
    <lineage>
        <taxon>Bacteria</taxon>
        <taxon>Pseudomonadati</taxon>
        <taxon>Pseudomonadota</taxon>
        <taxon>Alphaproteobacteria</taxon>
        <taxon>Rhodobacterales</taxon>
        <taxon>Paracoccaceae</taxon>
        <taxon>Aliiroseovarius</taxon>
    </lineage>
</organism>
<proteinExistence type="predicted"/>
<gene>
    <name evidence="1" type="ORF">ALP8811_02851</name>
</gene>